<gene>
    <name evidence="1" type="ORF">OLW01_03660</name>
</gene>
<dbReference type="EMBL" id="CP109965">
    <property type="protein sequence ID" value="WAJ70909.1"/>
    <property type="molecule type" value="Genomic_DNA"/>
</dbReference>
<dbReference type="Gene3D" id="3.40.50.1820">
    <property type="entry name" value="alpha/beta hydrolase"/>
    <property type="match status" value="1"/>
</dbReference>
<organism evidence="1 2">
    <name type="scientific">Catenovulum adriaticum</name>
    <dbReference type="NCBI Taxonomy" id="2984846"/>
    <lineage>
        <taxon>Bacteria</taxon>
        <taxon>Pseudomonadati</taxon>
        <taxon>Pseudomonadota</taxon>
        <taxon>Gammaproteobacteria</taxon>
        <taxon>Alteromonadales</taxon>
        <taxon>Alteromonadaceae</taxon>
        <taxon>Catenovulum</taxon>
    </lineage>
</organism>
<protein>
    <submittedName>
        <fullName evidence="1">Alpha/beta hydrolase</fullName>
    </submittedName>
</protein>
<accession>A0ABY7ARD8</accession>
<reference evidence="1" key="1">
    <citation type="submission" date="2022-10" db="EMBL/GenBank/DDBJ databases">
        <title>Catenovulum adriacola sp. nov. isolated in the Harbour of Susak.</title>
        <authorList>
            <person name="Schoch T."/>
            <person name="Reich S.J."/>
            <person name="Stoeferle S."/>
            <person name="Flaiz M."/>
            <person name="Kazda M."/>
            <person name="Riedel C.U."/>
            <person name="Duerre P."/>
        </authorList>
    </citation>
    <scope>NUCLEOTIDE SEQUENCE</scope>
    <source>
        <strain evidence="1">TS8</strain>
    </source>
</reference>
<sequence length="241" mass="26704">MKRIILLILLCISTSVIAKDCVILLHGLARGADSMQQLEDSLEQSDYTVANIDYPSRKAKVEFLADLAINEGIYKCRQQGAQNINFVTHSMGGILVRYFLDKKQIDNLGRVVMLGPPNKGSEVVDELRDLEIFEWINGPAGQQLGTGQQSLVNQLGAVDFELGIIAGTKTINWILSTILPNQDDGKVTVESTKIDGMCSFIKLPVTHTFMMMNDVVERQVISYLKTGHFAHSSAQNNLCFK</sequence>
<evidence type="ECO:0000313" key="1">
    <source>
        <dbReference type="EMBL" id="WAJ70909.1"/>
    </source>
</evidence>
<dbReference type="PANTHER" id="PTHR37946">
    <property type="entry name" value="SLL1969 PROTEIN"/>
    <property type="match status" value="1"/>
</dbReference>
<dbReference type="InterPro" id="IPR029058">
    <property type="entry name" value="AB_hydrolase_fold"/>
</dbReference>
<dbReference type="PANTHER" id="PTHR37946:SF1">
    <property type="entry name" value="SLL1969 PROTEIN"/>
    <property type="match status" value="1"/>
</dbReference>
<dbReference type="RefSeq" id="WP_268075264.1">
    <property type="nucleotide sequence ID" value="NZ_CP109965.1"/>
</dbReference>
<dbReference type="Proteomes" id="UP001163726">
    <property type="component" value="Chromosome"/>
</dbReference>
<dbReference type="SUPFAM" id="SSF53474">
    <property type="entry name" value="alpha/beta-Hydrolases"/>
    <property type="match status" value="1"/>
</dbReference>
<evidence type="ECO:0000313" key="2">
    <source>
        <dbReference type="Proteomes" id="UP001163726"/>
    </source>
</evidence>
<keyword evidence="2" id="KW-1185">Reference proteome</keyword>
<name>A0ABY7ARD8_9ALTE</name>
<dbReference type="GO" id="GO:0016787">
    <property type="term" value="F:hydrolase activity"/>
    <property type="evidence" value="ECO:0007669"/>
    <property type="project" value="UniProtKB-KW"/>
</dbReference>
<keyword evidence="1" id="KW-0378">Hydrolase</keyword>
<proteinExistence type="predicted"/>